<name>A0A1V4KD30_PATFA</name>
<dbReference type="GO" id="GO:0043202">
    <property type="term" value="C:lysosomal lumen"/>
    <property type="evidence" value="ECO:0007669"/>
    <property type="project" value="UniProtKB-SubCell"/>
</dbReference>
<sequence>MGRHGRSSLLIVTIVTIALRPGDANAAASCGDTCGAILTESIPEGMTFGAEFAPNPSTFTTWLNLMAAATRSLDIASFYWTLTNEDTGTREPSAAQGERILKELTALPQRGVAVRVAVSRPSRKFPLSDLEALEQSGAAVRVVDMPRLTGGVLHTKFWLVDGAHFYVGSANMDWRSLTQVRGRGGSRENGRQTAPKWCQMAPKWL</sequence>
<evidence type="ECO:0000259" key="11">
    <source>
        <dbReference type="PROSITE" id="PS50035"/>
    </source>
</evidence>
<feature type="signal peptide" evidence="10">
    <location>
        <begin position="1"/>
        <end position="24"/>
    </location>
</feature>
<comment type="subcellular location">
    <subcellularLocation>
        <location evidence="6">Early endosome membrane</location>
        <topology evidence="6">Single-pass type II membrane protein</topology>
    </subcellularLocation>
    <subcellularLocation>
        <location evidence="5">Late endosome membrane</location>
        <topology evidence="5">Single-pass type II membrane protein</topology>
    </subcellularLocation>
    <subcellularLocation>
        <location evidence="1">Lysosome lumen</location>
    </subcellularLocation>
</comment>
<feature type="chain" id="PRO_5012415104" description="5'-3' exonuclease PLD3" evidence="10">
    <location>
        <begin position="25"/>
        <end position="205"/>
    </location>
</feature>
<dbReference type="SUPFAM" id="SSF56024">
    <property type="entry name" value="Phospholipase D/nuclease"/>
    <property type="match status" value="1"/>
</dbReference>
<evidence type="ECO:0000256" key="3">
    <source>
        <dbReference type="ARBA" id="ARBA00022963"/>
    </source>
</evidence>
<dbReference type="PROSITE" id="PS50035">
    <property type="entry name" value="PLD"/>
    <property type="match status" value="1"/>
</dbReference>
<gene>
    <name evidence="12" type="ORF">AV530_012296</name>
</gene>
<keyword evidence="10" id="KW-0732">Signal</keyword>
<dbReference type="OrthoDB" id="1923775at2759"/>
<dbReference type="GO" id="GO:0004527">
    <property type="term" value="F:exonuclease activity"/>
    <property type="evidence" value="ECO:0007669"/>
    <property type="project" value="UniProtKB-KW"/>
</dbReference>
<keyword evidence="13" id="KW-1185">Reference proteome</keyword>
<evidence type="ECO:0000313" key="12">
    <source>
        <dbReference type="EMBL" id="OPJ82386.1"/>
    </source>
</evidence>
<evidence type="ECO:0000256" key="5">
    <source>
        <dbReference type="ARBA" id="ARBA00037797"/>
    </source>
</evidence>
<evidence type="ECO:0000256" key="4">
    <source>
        <dbReference type="ARBA" id="ARBA00035759"/>
    </source>
</evidence>
<dbReference type="PANTHER" id="PTHR10185">
    <property type="entry name" value="PHOSPHOLIPASE D - RELATED"/>
    <property type="match status" value="1"/>
</dbReference>
<dbReference type="AlphaFoldDB" id="A0A1V4KD30"/>
<reference evidence="12 13" key="1">
    <citation type="submission" date="2016-02" db="EMBL/GenBank/DDBJ databases">
        <title>Band-tailed pigeon sequencing and assembly.</title>
        <authorList>
            <person name="Soares A.E."/>
            <person name="Novak B.J."/>
            <person name="Rice E.S."/>
            <person name="O'Connell B."/>
            <person name="Chang D."/>
            <person name="Weber S."/>
            <person name="Shapiro B."/>
        </authorList>
    </citation>
    <scope>NUCLEOTIDE SEQUENCE [LARGE SCALE GENOMIC DNA]</scope>
    <source>
        <strain evidence="12">BTP2013</strain>
        <tissue evidence="12">Blood</tissue>
    </source>
</reference>
<keyword evidence="2" id="KW-0269">Exonuclease</keyword>
<evidence type="ECO:0000256" key="9">
    <source>
        <dbReference type="ARBA" id="ARBA00041681"/>
    </source>
</evidence>
<comment type="catalytic activity">
    <reaction evidence="4">
        <text>Exonucleolytic cleavage in the 5'- to 3'-direction to yield nucleoside 3'-phosphates.</text>
        <dbReference type="EC" id="3.1.16.1"/>
    </reaction>
</comment>
<dbReference type="STRING" id="372326.A0A1V4KD30"/>
<protein>
    <recommendedName>
        <fullName evidence="8">5'-3' exonuclease PLD3</fullName>
        <ecNumber evidence="7">3.1.16.1</ecNumber>
    </recommendedName>
    <alternativeName>
        <fullName evidence="9">Phospholipase D3</fullName>
    </alternativeName>
</protein>
<accession>A0A1V4KD30</accession>
<evidence type="ECO:0000256" key="1">
    <source>
        <dbReference type="ARBA" id="ARBA00004227"/>
    </source>
</evidence>
<evidence type="ECO:0000256" key="2">
    <source>
        <dbReference type="ARBA" id="ARBA00022839"/>
    </source>
</evidence>
<proteinExistence type="predicted"/>
<evidence type="ECO:0000313" key="13">
    <source>
        <dbReference type="Proteomes" id="UP000190648"/>
    </source>
</evidence>
<dbReference type="InterPro" id="IPR001736">
    <property type="entry name" value="PLipase_D/transphosphatidylase"/>
</dbReference>
<dbReference type="Gene3D" id="3.30.870.10">
    <property type="entry name" value="Endonuclease Chain A"/>
    <property type="match status" value="1"/>
</dbReference>
<dbReference type="GO" id="GO:0031901">
    <property type="term" value="C:early endosome membrane"/>
    <property type="evidence" value="ECO:0007669"/>
    <property type="project" value="UniProtKB-SubCell"/>
</dbReference>
<dbReference type="SMART" id="SM00155">
    <property type="entry name" value="PLDc"/>
    <property type="match status" value="1"/>
</dbReference>
<dbReference type="PANTHER" id="PTHR10185:SF16">
    <property type="entry name" value="5'-3' EXONUCLEASE PLD3"/>
    <property type="match status" value="1"/>
</dbReference>
<evidence type="ECO:0000256" key="7">
    <source>
        <dbReference type="ARBA" id="ARBA00039059"/>
    </source>
</evidence>
<comment type="caution">
    <text evidence="12">The sequence shown here is derived from an EMBL/GenBank/DDBJ whole genome shotgun (WGS) entry which is preliminary data.</text>
</comment>
<dbReference type="Pfam" id="PF13091">
    <property type="entry name" value="PLDc_2"/>
    <property type="match status" value="1"/>
</dbReference>
<dbReference type="GO" id="GO:0031902">
    <property type="term" value="C:late endosome membrane"/>
    <property type="evidence" value="ECO:0007669"/>
    <property type="project" value="UniProtKB-SubCell"/>
</dbReference>
<dbReference type="InterPro" id="IPR050874">
    <property type="entry name" value="Diverse_PLD-related"/>
</dbReference>
<dbReference type="GO" id="GO:0016042">
    <property type="term" value="P:lipid catabolic process"/>
    <property type="evidence" value="ECO:0007669"/>
    <property type="project" value="UniProtKB-KW"/>
</dbReference>
<feature type="domain" description="PLD phosphodiesterase" evidence="11">
    <location>
        <begin position="149"/>
        <end position="176"/>
    </location>
</feature>
<keyword evidence="2" id="KW-0540">Nuclease</keyword>
<dbReference type="InterPro" id="IPR025202">
    <property type="entry name" value="PLD-like_dom"/>
</dbReference>
<keyword evidence="3" id="KW-0443">Lipid metabolism</keyword>
<keyword evidence="2" id="KW-0378">Hydrolase</keyword>
<evidence type="ECO:0000256" key="8">
    <source>
        <dbReference type="ARBA" id="ARBA00039647"/>
    </source>
</evidence>
<dbReference type="Proteomes" id="UP000190648">
    <property type="component" value="Unassembled WGS sequence"/>
</dbReference>
<dbReference type="EC" id="3.1.16.1" evidence="7"/>
<organism evidence="12 13">
    <name type="scientific">Patagioenas fasciata monilis</name>
    <dbReference type="NCBI Taxonomy" id="372326"/>
    <lineage>
        <taxon>Eukaryota</taxon>
        <taxon>Metazoa</taxon>
        <taxon>Chordata</taxon>
        <taxon>Craniata</taxon>
        <taxon>Vertebrata</taxon>
        <taxon>Euteleostomi</taxon>
        <taxon>Archelosauria</taxon>
        <taxon>Archosauria</taxon>
        <taxon>Dinosauria</taxon>
        <taxon>Saurischia</taxon>
        <taxon>Theropoda</taxon>
        <taxon>Coelurosauria</taxon>
        <taxon>Aves</taxon>
        <taxon>Neognathae</taxon>
        <taxon>Neoaves</taxon>
        <taxon>Columbimorphae</taxon>
        <taxon>Columbiformes</taxon>
        <taxon>Columbidae</taxon>
        <taxon>Patagioenas</taxon>
    </lineage>
</organism>
<dbReference type="EMBL" id="LSYS01003678">
    <property type="protein sequence ID" value="OPJ82386.1"/>
    <property type="molecule type" value="Genomic_DNA"/>
</dbReference>
<evidence type="ECO:0000256" key="6">
    <source>
        <dbReference type="ARBA" id="ARBA00037858"/>
    </source>
</evidence>
<keyword evidence="3" id="KW-0442">Lipid degradation</keyword>
<evidence type="ECO:0000256" key="10">
    <source>
        <dbReference type="SAM" id="SignalP"/>
    </source>
</evidence>